<dbReference type="InterPro" id="IPR025365">
    <property type="entry name" value="DUF4269"/>
</dbReference>
<dbReference type="RefSeq" id="WP_197968539.1">
    <property type="nucleotide sequence ID" value="NZ_JACEGD010000032.1"/>
</dbReference>
<evidence type="ECO:0000313" key="2">
    <source>
        <dbReference type="Proteomes" id="UP001194539"/>
    </source>
</evidence>
<keyword evidence="2" id="KW-1185">Reference proteome</keyword>
<dbReference type="Proteomes" id="UP001194539">
    <property type="component" value="Unassembled WGS sequence"/>
</dbReference>
<name>A0ABS0PAZ9_9BRAD</name>
<evidence type="ECO:0000313" key="1">
    <source>
        <dbReference type="EMBL" id="MBH5390485.1"/>
    </source>
</evidence>
<proteinExistence type="predicted"/>
<comment type="caution">
    <text evidence="1">The sequence shown here is derived from an EMBL/GenBank/DDBJ whole genome shotgun (WGS) entry which is preliminary data.</text>
</comment>
<gene>
    <name evidence="1" type="ORF">H1B27_30015</name>
</gene>
<reference evidence="1 2" key="1">
    <citation type="submission" date="2020-07" db="EMBL/GenBank/DDBJ databases">
        <title>Bradyrhizobium diversity isolated from nodules of indigenous legumes of Western Australia.</title>
        <authorList>
            <person name="Klepa M.S."/>
        </authorList>
    </citation>
    <scope>NUCLEOTIDE SEQUENCE [LARGE SCALE GENOMIC DNA]</scope>
    <source>
        <strain evidence="1 2">CNPSo 4019</strain>
    </source>
</reference>
<dbReference type="Pfam" id="PF14091">
    <property type="entry name" value="DUF4269"/>
    <property type="match status" value="1"/>
</dbReference>
<dbReference type="EMBL" id="JACEGD010000032">
    <property type="protein sequence ID" value="MBH5390485.1"/>
    <property type="molecule type" value="Genomic_DNA"/>
</dbReference>
<accession>A0ABS0PAZ9</accession>
<protein>
    <submittedName>
        <fullName evidence="1">DUF4269 domain-containing protein</fullName>
    </submittedName>
</protein>
<sequence>MTSWIDSYEAAISSSGLLGELSGFDPRVVGTLPLGISTPTSDIDVVCQVRDAAVFAELVWRQYGDCDGFALYQWRSSRRPVVARFEWGGWPFELFGDPRPVDQQEGWQHFEIERRLLALDDGRLRKAVVGHRGRGMKTEPAFAAVLGIAGDPYSGLLALGRETDAQLRSRLDRL</sequence>
<organism evidence="1 2">
    <name type="scientific">Bradyrhizobium diversitatis</name>
    <dbReference type="NCBI Taxonomy" id="2755406"/>
    <lineage>
        <taxon>Bacteria</taxon>
        <taxon>Pseudomonadati</taxon>
        <taxon>Pseudomonadota</taxon>
        <taxon>Alphaproteobacteria</taxon>
        <taxon>Hyphomicrobiales</taxon>
        <taxon>Nitrobacteraceae</taxon>
        <taxon>Bradyrhizobium</taxon>
    </lineage>
</organism>